<dbReference type="EMBL" id="JABWDY010037430">
    <property type="protein sequence ID" value="KAF5180429.1"/>
    <property type="molecule type" value="Genomic_DNA"/>
</dbReference>
<evidence type="ECO:0000256" key="1">
    <source>
        <dbReference type="ARBA" id="ARBA00009995"/>
    </source>
</evidence>
<gene>
    <name evidence="6" type="ORF">FRX31_029984</name>
</gene>
<dbReference type="GO" id="GO:0080044">
    <property type="term" value="F:quercetin 7-O-glucosyltransferase activity"/>
    <property type="evidence" value="ECO:0007669"/>
    <property type="project" value="TreeGrafter"/>
</dbReference>
<evidence type="ECO:0000256" key="3">
    <source>
        <dbReference type="ARBA" id="ARBA00022679"/>
    </source>
</evidence>
<organism evidence="6 7">
    <name type="scientific">Thalictrum thalictroides</name>
    <name type="common">Rue-anemone</name>
    <name type="synonym">Anemone thalictroides</name>
    <dbReference type="NCBI Taxonomy" id="46969"/>
    <lineage>
        <taxon>Eukaryota</taxon>
        <taxon>Viridiplantae</taxon>
        <taxon>Streptophyta</taxon>
        <taxon>Embryophyta</taxon>
        <taxon>Tracheophyta</taxon>
        <taxon>Spermatophyta</taxon>
        <taxon>Magnoliopsida</taxon>
        <taxon>Ranunculales</taxon>
        <taxon>Ranunculaceae</taxon>
        <taxon>Thalictroideae</taxon>
        <taxon>Thalictrum</taxon>
    </lineage>
</organism>
<dbReference type="Proteomes" id="UP000554482">
    <property type="component" value="Unassembled WGS sequence"/>
</dbReference>
<keyword evidence="7" id="KW-1185">Reference proteome</keyword>
<evidence type="ECO:0000256" key="5">
    <source>
        <dbReference type="RuleBase" id="RU362057"/>
    </source>
</evidence>
<comment type="caution">
    <text evidence="6">The sequence shown here is derived from an EMBL/GenBank/DDBJ whole genome shotgun (WGS) entry which is preliminary data.</text>
</comment>
<dbReference type="InterPro" id="IPR002213">
    <property type="entry name" value="UDP_glucos_trans"/>
</dbReference>
<dbReference type="Gene3D" id="3.40.50.2000">
    <property type="entry name" value="Glycogen Phosphorylase B"/>
    <property type="match status" value="2"/>
</dbReference>
<dbReference type="PANTHER" id="PTHR11926">
    <property type="entry name" value="GLUCOSYL/GLUCURONOSYL TRANSFERASES"/>
    <property type="match status" value="1"/>
</dbReference>
<protein>
    <recommendedName>
        <fullName evidence="5">Glycosyltransferase</fullName>
        <ecNumber evidence="5">2.4.1.-</ecNumber>
    </recommendedName>
</protein>
<dbReference type="FunFam" id="3.40.50.2000:FF:000027">
    <property type="entry name" value="Glycosyltransferase"/>
    <property type="match status" value="1"/>
</dbReference>
<dbReference type="Pfam" id="PF00201">
    <property type="entry name" value="UDPGT"/>
    <property type="match status" value="1"/>
</dbReference>
<evidence type="ECO:0000256" key="2">
    <source>
        <dbReference type="ARBA" id="ARBA00022676"/>
    </source>
</evidence>
<evidence type="ECO:0000313" key="6">
    <source>
        <dbReference type="EMBL" id="KAF5180429.1"/>
    </source>
</evidence>
<accession>A0A7J6V5S7</accession>
<dbReference type="GO" id="GO:0080043">
    <property type="term" value="F:quercetin 3-O-glucosyltransferase activity"/>
    <property type="evidence" value="ECO:0007669"/>
    <property type="project" value="TreeGrafter"/>
</dbReference>
<proteinExistence type="inferred from homology"/>
<dbReference type="SUPFAM" id="SSF53756">
    <property type="entry name" value="UDP-Glycosyltransferase/glycogen phosphorylase"/>
    <property type="match status" value="1"/>
</dbReference>
<keyword evidence="2 4" id="KW-0328">Glycosyltransferase</keyword>
<evidence type="ECO:0000313" key="7">
    <source>
        <dbReference type="Proteomes" id="UP000554482"/>
    </source>
</evidence>
<comment type="similarity">
    <text evidence="1 4">Belongs to the UDP-glycosyltransferase family.</text>
</comment>
<dbReference type="InterPro" id="IPR035595">
    <property type="entry name" value="UDP_glycos_trans_CS"/>
</dbReference>
<dbReference type="PROSITE" id="PS00375">
    <property type="entry name" value="UDPGT"/>
    <property type="match status" value="1"/>
</dbReference>
<dbReference type="CDD" id="cd03784">
    <property type="entry name" value="GT1_Gtf-like"/>
    <property type="match status" value="1"/>
</dbReference>
<dbReference type="AlphaFoldDB" id="A0A7J6V5S7"/>
<reference evidence="6 7" key="1">
    <citation type="submission" date="2020-06" db="EMBL/GenBank/DDBJ databases">
        <title>Transcriptomic and genomic resources for Thalictrum thalictroides and T. hernandezii: Facilitating candidate gene discovery in an emerging model plant lineage.</title>
        <authorList>
            <person name="Arias T."/>
            <person name="Riano-Pachon D.M."/>
            <person name="Di Stilio V.S."/>
        </authorList>
    </citation>
    <scope>NUCLEOTIDE SEQUENCE [LARGE SCALE GENOMIC DNA]</scope>
    <source>
        <strain evidence="7">cv. WT478/WT964</strain>
        <tissue evidence="6">Leaves</tissue>
    </source>
</reference>
<keyword evidence="3 4" id="KW-0808">Transferase</keyword>
<sequence length="485" mass="54222">MESTTLPKKPHAVCIPLPFQSHINAMLKLAKLLYFKGFHITFVNTEFNHRKVLNSRGPDSLNGLPDFRFETIPDGLPPCDVNTTQERVSLCMAVKNNCLDPFRKLIDRLNKESGNSGTSRVTCIVADAILAFPLDIAKELGIPGVVLWTMSAAFLTMVLHCQHLIENGVIPLKDWNNLSKDYRNTPVDLIPGVRNIRLKDLPTAFLIEENPSETFGVTQLQTVSKASAIIVHTFDALESEVLEAMKTMLLPPVYAIGPLQLLLQKISNNQCLSSVGFNFWKEDEECLNWLDSKQPNSVIYINFGSLVSLSSEKLVEFAWGVANSKHPFLWIIRPNLVIGEAAIMPSEFIKETADRGMISGWCPQEQVLCHSSIAGFITHSGWNSTMDTICGGVPIISWPFFGDQQANCRYSCAHWDIGIEMDSDFKRNEVEGLVRELMEGEKAKELKKKATEWKVSAEESIKPGGSSYMNLDKIIEVLLVEKTVH</sequence>
<name>A0A7J6V5S7_THATH</name>
<dbReference type="EC" id="2.4.1.-" evidence="5"/>
<dbReference type="FunFam" id="3.40.50.2000:FF:000065">
    <property type="entry name" value="Glycosyltransferase"/>
    <property type="match status" value="1"/>
</dbReference>
<dbReference type="PANTHER" id="PTHR11926:SF1516">
    <property type="entry name" value="GLYCOSYLTRANSFERASE"/>
    <property type="match status" value="1"/>
</dbReference>
<dbReference type="OrthoDB" id="5835829at2759"/>
<evidence type="ECO:0000256" key="4">
    <source>
        <dbReference type="RuleBase" id="RU003718"/>
    </source>
</evidence>